<sequence length="149" mass="17381">MNKEFLNVTLLDSSVHSLILLKKIFQEHRIKIRCTDFYSDEDLSQYLNKAAFGVPDVIFINYQDIQNTDFQLIRERIDDTRYSSAIFVVYSGNLDDNEIENILISGANIFLKMNEDYAKLKKTVSEIITMIWQYQTSGLNKSNFIMKMG</sequence>
<organism evidence="1 2">
    <name type="scientific">Chryseobacterium taiwanense</name>
    <dbReference type="NCBI Taxonomy" id="363331"/>
    <lineage>
        <taxon>Bacteria</taxon>
        <taxon>Pseudomonadati</taxon>
        <taxon>Bacteroidota</taxon>
        <taxon>Flavobacteriia</taxon>
        <taxon>Flavobacteriales</taxon>
        <taxon>Weeksellaceae</taxon>
        <taxon>Chryseobacterium group</taxon>
        <taxon>Chryseobacterium</taxon>
    </lineage>
</organism>
<dbReference type="STRING" id="363331.RM51_14320"/>
<dbReference type="Gene3D" id="3.40.50.2300">
    <property type="match status" value="1"/>
</dbReference>
<comment type="caution">
    <text evidence="1">The sequence shown here is derived from an EMBL/GenBank/DDBJ whole genome shotgun (WGS) entry which is preliminary data.</text>
</comment>
<evidence type="ECO:0000313" key="2">
    <source>
        <dbReference type="Proteomes" id="UP000031167"/>
    </source>
</evidence>
<dbReference type="RefSeq" id="WP_039370946.1">
    <property type="nucleotide sequence ID" value="NZ_JWTA01000014.1"/>
</dbReference>
<dbReference type="InterPro" id="IPR011006">
    <property type="entry name" value="CheY-like_superfamily"/>
</dbReference>
<dbReference type="AlphaFoldDB" id="A0A0B4D5R4"/>
<dbReference type="OrthoDB" id="7631574at2"/>
<dbReference type="SUPFAM" id="SSF52172">
    <property type="entry name" value="CheY-like"/>
    <property type="match status" value="1"/>
</dbReference>
<name>A0A0B4D5R4_9FLAO</name>
<dbReference type="EMBL" id="JWTA01000014">
    <property type="protein sequence ID" value="KIC62041.1"/>
    <property type="molecule type" value="Genomic_DNA"/>
</dbReference>
<keyword evidence="2" id="KW-1185">Reference proteome</keyword>
<reference evidence="1 2" key="1">
    <citation type="submission" date="2014-12" db="EMBL/GenBank/DDBJ databases">
        <title>Genome sequencing of Chryseobacterium taiwanense TPW19.</title>
        <authorList>
            <person name="Tan P.W."/>
            <person name="Chan K.-G."/>
        </authorList>
    </citation>
    <scope>NUCLEOTIDE SEQUENCE [LARGE SCALE GENOMIC DNA]</scope>
    <source>
        <strain evidence="1 2">TPW19</strain>
    </source>
</reference>
<gene>
    <name evidence="1" type="ORF">RM51_14320</name>
</gene>
<protein>
    <recommendedName>
        <fullName evidence="3">Response regulatory domain-containing protein</fullName>
    </recommendedName>
</protein>
<evidence type="ECO:0000313" key="1">
    <source>
        <dbReference type="EMBL" id="KIC62041.1"/>
    </source>
</evidence>
<proteinExistence type="predicted"/>
<dbReference type="Proteomes" id="UP000031167">
    <property type="component" value="Unassembled WGS sequence"/>
</dbReference>
<evidence type="ECO:0008006" key="3">
    <source>
        <dbReference type="Google" id="ProtNLM"/>
    </source>
</evidence>
<accession>A0A0B4D5R4</accession>